<dbReference type="OrthoDB" id="10051287at2759"/>
<dbReference type="EMBL" id="CAJNOJ010000168">
    <property type="protein sequence ID" value="CAF1233200.1"/>
    <property type="molecule type" value="Genomic_DNA"/>
</dbReference>
<dbReference type="EMBL" id="CAJNOR010000108">
    <property type="protein sequence ID" value="CAF0800032.1"/>
    <property type="molecule type" value="Genomic_DNA"/>
</dbReference>
<feature type="region of interest" description="Disordered" evidence="1">
    <location>
        <begin position="99"/>
        <end position="120"/>
    </location>
</feature>
<dbReference type="Proteomes" id="UP000663852">
    <property type="component" value="Unassembled WGS sequence"/>
</dbReference>
<protein>
    <submittedName>
        <fullName evidence="3">Uncharacterized protein</fullName>
    </submittedName>
</protein>
<evidence type="ECO:0000313" key="5">
    <source>
        <dbReference type="Proteomes" id="UP000663852"/>
    </source>
</evidence>
<reference evidence="3" key="1">
    <citation type="submission" date="2021-02" db="EMBL/GenBank/DDBJ databases">
        <authorList>
            <person name="Nowell W R."/>
        </authorList>
    </citation>
    <scope>NUCLEOTIDE SEQUENCE</scope>
</reference>
<evidence type="ECO:0000313" key="3">
    <source>
        <dbReference type="EMBL" id="CAF1233200.1"/>
    </source>
</evidence>
<keyword evidence="4" id="KW-1185">Reference proteome</keyword>
<accession>A0A814YQC6</accession>
<dbReference type="AlphaFoldDB" id="A0A814YQC6"/>
<evidence type="ECO:0000313" key="2">
    <source>
        <dbReference type="EMBL" id="CAF0800032.1"/>
    </source>
</evidence>
<proteinExistence type="predicted"/>
<feature type="compositionally biased region" description="Pro residues" evidence="1">
    <location>
        <begin position="104"/>
        <end position="120"/>
    </location>
</feature>
<comment type="caution">
    <text evidence="3">The sequence shown here is derived from an EMBL/GenBank/DDBJ whole genome shotgun (WGS) entry which is preliminary data.</text>
</comment>
<evidence type="ECO:0000313" key="4">
    <source>
        <dbReference type="Proteomes" id="UP000663828"/>
    </source>
</evidence>
<organism evidence="3 5">
    <name type="scientific">Adineta ricciae</name>
    <name type="common">Rotifer</name>
    <dbReference type="NCBI Taxonomy" id="249248"/>
    <lineage>
        <taxon>Eukaryota</taxon>
        <taxon>Metazoa</taxon>
        <taxon>Spiralia</taxon>
        <taxon>Gnathifera</taxon>
        <taxon>Rotifera</taxon>
        <taxon>Eurotatoria</taxon>
        <taxon>Bdelloidea</taxon>
        <taxon>Adinetida</taxon>
        <taxon>Adinetidae</taxon>
        <taxon>Adineta</taxon>
    </lineage>
</organism>
<dbReference type="Proteomes" id="UP000663828">
    <property type="component" value="Unassembled WGS sequence"/>
</dbReference>
<evidence type="ECO:0000256" key="1">
    <source>
        <dbReference type="SAM" id="MobiDB-lite"/>
    </source>
</evidence>
<name>A0A814YQC6_ADIRI</name>
<sequence length="120" mass="14103">MYSGHRDACYETMAYTRQTQYQPKSIYNNRQIIKTKQYIFWSSKLYENNSNHQHHDHHRHRTKDVLPVYRSPSSFQKNRKDHSPVLSFCVPDVYSPGPNGKCSLPPPCSNLPPPPSEWLN</sequence>
<gene>
    <name evidence="3" type="ORF">EDS130_LOCUS27045</name>
    <name evidence="2" type="ORF">XAT740_LOCUS2928</name>
</gene>